<keyword evidence="3" id="KW-1185">Reference proteome</keyword>
<name>A0ABS0HYC3_9BACT</name>
<dbReference type="EMBL" id="JADQDM010000001">
    <property type="protein sequence ID" value="MBF9219690.1"/>
    <property type="molecule type" value="Genomic_DNA"/>
</dbReference>
<gene>
    <name evidence="2" type="ORF">I2H31_01125</name>
</gene>
<sequence>MRYFLFFLLCLPLGARAQVLPWAQGYGTTVDETGGYAVAMPGGGYLLAGQQPYANGFASRLYLVRTNDVGDTLWTKRVSPPYALLPTLSGMVRDASGNVLLTGYENGRGNQTGFAMKLNPIGDTLWTRTYRPALQAGSTGQTYVFPAIIASDGNYLFVRNDNDFLPSPPYFIATVNLYKVNAPTGNVMWSFNIGNYLTAAGFDPPNTQYANPVISGNNITMLVEGTLGGNTNGVKGYFLFNSTTGALVQFRRRDGLYLNDNIPTSSVTQDGNILMGRRQNITKITPVGDTLWRTVAPSRYANRSWDARAIVEDAQGGLLLVGDSQYQNGGAGGSSN</sequence>
<accession>A0ABS0HYC3</accession>
<feature type="signal peptide" evidence="1">
    <location>
        <begin position="1"/>
        <end position="17"/>
    </location>
</feature>
<dbReference type="Gene3D" id="2.130.10.10">
    <property type="entry name" value="YVTN repeat-like/Quinoprotein amine dehydrogenase"/>
    <property type="match status" value="1"/>
</dbReference>
<dbReference type="Proteomes" id="UP000618931">
    <property type="component" value="Unassembled WGS sequence"/>
</dbReference>
<comment type="caution">
    <text evidence="2">The sequence shown here is derived from an EMBL/GenBank/DDBJ whole genome shotgun (WGS) entry which is preliminary data.</text>
</comment>
<keyword evidence="1" id="KW-0732">Signal</keyword>
<dbReference type="InterPro" id="IPR011047">
    <property type="entry name" value="Quinoprotein_ADH-like_sf"/>
</dbReference>
<feature type="chain" id="PRO_5047014097" description="Bulb-type lectin domain-containing protein" evidence="1">
    <location>
        <begin position="18"/>
        <end position="336"/>
    </location>
</feature>
<evidence type="ECO:0008006" key="4">
    <source>
        <dbReference type="Google" id="ProtNLM"/>
    </source>
</evidence>
<dbReference type="InterPro" id="IPR015943">
    <property type="entry name" value="WD40/YVTN_repeat-like_dom_sf"/>
</dbReference>
<evidence type="ECO:0000313" key="2">
    <source>
        <dbReference type="EMBL" id="MBF9219690.1"/>
    </source>
</evidence>
<protein>
    <recommendedName>
        <fullName evidence="4">Bulb-type lectin domain-containing protein</fullName>
    </recommendedName>
</protein>
<dbReference type="SUPFAM" id="SSF50998">
    <property type="entry name" value="Quinoprotein alcohol dehydrogenase-like"/>
    <property type="match status" value="1"/>
</dbReference>
<evidence type="ECO:0000256" key="1">
    <source>
        <dbReference type="SAM" id="SignalP"/>
    </source>
</evidence>
<organism evidence="2 3">
    <name type="scientific">Hymenobacter ruricola</name>
    <dbReference type="NCBI Taxonomy" id="2791023"/>
    <lineage>
        <taxon>Bacteria</taxon>
        <taxon>Pseudomonadati</taxon>
        <taxon>Bacteroidota</taxon>
        <taxon>Cytophagia</taxon>
        <taxon>Cytophagales</taxon>
        <taxon>Hymenobacteraceae</taxon>
        <taxon>Hymenobacter</taxon>
    </lineage>
</organism>
<reference evidence="2 3" key="1">
    <citation type="submission" date="2020-11" db="EMBL/GenBank/DDBJ databases">
        <authorList>
            <person name="Kim M.K."/>
        </authorList>
    </citation>
    <scope>NUCLEOTIDE SEQUENCE [LARGE SCALE GENOMIC DNA]</scope>
    <source>
        <strain evidence="2 3">BT662</strain>
    </source>
</reference>
<proteinExistence type="predicted"/>
<dbReference type="RefSeq" id="WP_196291158.1">
    <property type="nucleotide sequence ID" value="NZ_JADQDM010000001.1"/>
</dbReference>
<evidence type="ECO:0000313" key="3">
    <source>
        <dbReference type="Proteomes" id="UP000618931"/>
    </source>
</evidence>